<sequence>MSRPTTGQTAVIQSKTTPPRLGLPLVVAQSRPLPQLPTPHHVLIRVLAVGLNPTDHKMVTHFFMQGNTAGCDFCGIVQEVGPQSSLHPGDRVAGADFPYRPSNPYNGAFAEYATADSRHVLKIPAHVSDLQAAAIGAIGWGTAALAISDPDALNLPGLPSAPAEKCIPVLVYGGATATGIMAIQMLKLSGYAPIAVCSARSAPLVMGLGAIGTASYTSSTCAQDIQKLAGGASIKHVLDCITDAESAAICFGSLARIGGRYACLEAIPDAWRTRRSVAVKVVMGFEGQNFDVDLAHPVYSRKANPALHAIATTWARELQPLLDSGRITTQPVREIGGRFDGVITALEMLQSGESRGEKLVVRISEEQSEV</sequence>
<dbReference type="RefSeq" id="XP_033523532.1">
    <property type="nucleotide sequence ID" value="XM_033669655.1"/>
</dbReference>
<evidence type="ECO:0000256" key="2">
    <source>
        <dbReference type="ARBA" id="ARBA00011245"/>
    </source>
</evidence>
<name>A0A6A6AD05_9PLEO</name>
<comment type="subunit">
    <text evidence="2">Monomer.</text>
</comment>
<dbReference type="AlphaFoldDB" id="A0A6A6AD05"/>
<dbReference type="SUPFAM" id="SSF51735">
    <property type="entry name" value="NAD(P)-binding Rossmann-fold domains"/>
    <property type="match status" value="1"/>
</dbReference>
<keyword evidence="5" id="KW-0560">Oxidoreductase</keyword>
<evidence type="ECO:0000313" key="7">
    <source>
        <dbReference type="EMBL" id="KAF2129143.1"/>
    </source>
</evidence>
<dbReference type="Proteomes" id="UP000799771">
    <property type="component" value="Unassembled WGS sequence"/>
</dbReference>
<dbReference type="PANTHER" id="PTHR45348:SF1">
    <property type="entry name" value="TRANS-ENOYL REDUCTASE STHE"/>
    <property type="match status" value="1"/>
</dbReference>
<feature type="domain" description="Enoyl reductase (ER)" evidence="6">
    <location>
        <begin position="22"/>
        <end position="361"/>
    </location>
</feature>
<keyword evidence="3" id="KW-0547">Nucleotide-binding</keyword>
<gene>
    <name evidence="7" type="ORF">P153DRAFT_376416</name>
</gene>
<organism evidence="7 8">
    <name type="scientific">Dothidotthia symphoricarpi CBS 119687</name>
    <dbReference type="NCBI Taxonomy" id="1392245"/>
    <lineage>
        <taxon>Eukaryota</taxon>
        <taxon>Fungi</taxon>
        <taxon>Dikarya</taxon>
        <taxon>Ascomycota</taxon>
        <taxon>Pezizomycotina</taxon>
        <taxon>Dothideomycetes</taxon>
        <taxon>Pleosporomycetidae</taxon>
        <taxon>Pleosporales</taxon>
        <taxon>Dothidotthiaceae</taxon>
        <taxon>Dothidotthia</taxon>
    </lineage>
</organism>
<dbReference type="EMBL" id="ML977507">
    <property type="protein sequence ID" value="KAF2129143.1"/>
    <property type="molecule type" value="Genomic_DNA"/>
</dbReference>
<dbReference type="InterPro" id="IPR047122">
    <property type="entry name" value="Trans-enoyl_RdTase-like"/>
</dbReference>
<dbReference type="OrthoDB" id="48317at2759"/>
<comment type="similarity">
    <text evidence="1">Belongs to the zinc-containing alcohol dehydrogenase family.</text>
</comment>
<reference evidence="7" key="1">
    <citation type="journal article" date="2020" name="Stud. Mycol.">
        <title>101 Dothideomycetes genomes: a test case for predicting lifestyles and emergence of pathogens.</title>
        <authorList>
            <person name="Haridas S."/>
            <person name="Albert R."/>
            <person name="Binder M."/>
            <person name="Bloem J."/>
            <person name="Labutti K."/>
            <person name="Salamov A."/>
            <person name="Andreopoulos B."/>
            <person name="Baker S."/>
            <person name="Barry K."/>
            <person name="Bills G."/>
            <person name="Bluhm B."/>
            <person name="Cannon C."/>
            <person name="Castanera R."/>
            <person name="Culley D."/>
            <person name="Daum C."/>
            <person name="Ezra D."/>
            <person name="Gonzalez J."/>
            <person name="Henrissat B."/>
            <person name="Kuo A."/>
            <person name="Liang C."/>
            <person name="Lipzen A."/>
            <person name="Lutzoni F."/>
            <person name="Magnuson J."/>
            <person name="Mondo S."/>
            <person name="Nolan M."/>
            <person name="Ohm R."/>
            <person name="Pangilinan J."/>
            <person name="Park H.-J."/>
            <person name="Ramirez L."/>
            <person name="Alfaro M."/>
            <person name="Sun H."/>
            <person name="Tritt A."/>
            <person name="Yoshinaga Y."/>
            <person name="Zwiers L.-H."/>
            <person name="Turgeon B."/>
            <person name="Goodwin S."/>
            <person name="Spatafora J."/>
            <person name="Crous P."/>
            <person name="Grigoriev I."/>
        </authorList>
    </citation>
    <scope>NUCLEOTIDE SEQUENCE</scope>
    <source>
        <strain evidence="7">CBS 119687</strain>
    </source>
</reference>
<dbReference type="Gene3D" id="3.90.180.10">
    <property type="entry name" value="Medium-chain alcohol dehydrogenases, catalytic domain"/>
    <property type="match status" value="1"/>
</dbReference>
<evidence type="ECO:0000313" key="8">
    <source>
        <dbReference type="Proteomes" id="UP000799771"/>
    </source>
</evidence>
<evidence type="ECO:0000256" key="4">
    <source>
        <dbReference type="ARBA" id="ARBA00022857"/>
    </source>
</evidence>
<keyword evidence="4" id="KW-0521">NADP</keyword>
<dbReference type="GO" id="GO:0000166">
    <property type="term" value="F:nucleotide binding"/>
    <property type="evidence" value="ECO:0007669"/>
    <property type="project" value="UniProtKB-KW"/>
</dbReference>
<evidence type="ECO:0000259" key="6">
    <source>
        <dbReference type="SMART" id="SM00829"/>
    </source>
</evidence>
<dbReference type="PANTHER" id="PTHR45348">
    <property type="entry name" value="HYPOTHETICAL OXIDOREDUCTASE (EUROFUNG)"/>
    <property type="match status" value="1"/>
</dbReference>
<dbReference type="InterPro" id="IPR036291">
    <property type="entry name" value="NAD(P)-bd_dom_sf"/>
</dbReference>
<dbReference type="InterPro" id="IPR020843">
    <property type="entry name" value="ER"/>
</dbReference>
<dbReference type="InterPro" id="IPR011032">
    <property type="entry name" value="GroES-like_sf"/>
</dbReference>
<dbReference type="GO" id="GO:0016651">
    <property type="term" value="F:oxidoreductase activity, acting on NAD(P)H"/>
    <property type="evidence" value="ECO:0007669"/>
    <property type="project" value="InterPro"/>
</dbReference>
<dbReference type="SUPFAM" id="SSF50129">
    <property type="entry name" value="GroES-like"/>
    <property type="match status" value="1"/>
</dbReference>
<keyword evidence="8" id="KW-1185">Reference proteome</keyword>
<protein>
    <submittedName>
        <fullName evidence="7">GroES-like protein</fullName>
    </submittedName>
</protein>
<accession>A0A6A6AD05</accession>
<dbReference type="SMART" id="SM00829">
    <property type="entry name" value="PKS_ER"/>
    <property type="match status" value="1"/>
</dbReference>
<dbReference type="GeneID" id="54410087"/>
<evidence type="ECO:0000256" key="3">
    <source>
        <dbReference type="ARBA" id="ARBA00022741"/>
    </source>
</evidence>
<proteinExistence type="inferred from homology"/>
<dbReference type="Pfam" id="PF08240">
    <property type="entry name" value="ADH_N"/>
    <property type="match status" value="1"/>
</dbReference>
<dbReference type="Gene3D" id="3.40.50.720">
    <property type="entry name" value="NAD(P)-binding Rossmann-like Domain"/>
    <property type="match status" value="1"/>
</dbReference>
<dbReference type="InterPro" id="IPR013154">
    <property type="entry name" value="ADH-like_N"/>
</dbReference>
<evidence type="ECO:0000256" key="1">
    <source>
        <dbReference type="ARBA" id="ARBA00008072"/>
    </source>
</evidence>
<dbReference type="CDD" id="cd08249">
    <property type="entry name" value="enoyl_reductase_like"/>
    <property type="match status" value="1"/>
</dbReference>
<evidence type="ECO:0000256" key="5">
    <source>
        <dbReference type="ARBA" id="ARBA00023002"/>
    </source>
</evidence>